<comment type="caution">
    <text evidence="3">The sequence shown here is derived from an EMBL/GenBank/DDBJ whole genome shotgun (WGS) entry which is preliminary data.</text>
</comment>
<evidence type="ECO:0000259" key="2">
    <source>
        <dbReference type="Pfam" id="PF07879"/>
    </source>
</evidence>
<dbReference type="InterPro" id="IPR010134">
    <property type="entry name" value="PHA_reg_PhaR"/>
</dbReference>
<dbReference type="InterPro" id="IPR007897">
    <property type="entry name" value="PHB_accumulat"/>
</dbReference>
<dbReference type="Pfam" id="PF05233">
    <property type="entry name" value="PHB_acc"/>
    <property type="match status" value="1"/>
</dbReference>
<keyword evidence="4" id="KW-1185">Reference proteome</keyword>
<dbReference type="InterPro" id="IPR012909">
    <property type="entry name" value="PHA_DNA-bd_N"/>
</dbReference>
<dbReference type="GO" id="GO:0006355">
    <property type="term" value="P:regulation of DNA-templated transcription"/>
    <property type="evidence" value="ECO:0007669"/>
    <property type="project" value="InterPro"/>
</dbReference>
<protein>
    <submittedName>
        <fullName evidence="3">Polyhydroxyalkanoate synthesis repressor PhaR</fullName>
    </submittedName>
</protein>
<evidence type="ECO:0000313" key="4">
    <source>
        <dbReference type="Proteomes" id="UP000250790"/>
    </source>
</evidence>
<sequence>MKTASTPAAADVRTIKKYPNRRLYDTQTSSYVTLAEIKKLVMAASPVVVLDAKTGEDLTRSILLQIILEEESAGVPMFSEAVLSNIIRFYGHAMQGHMGSYLENHVQSFMDWQSKLGESSPALSPEVWAQFMQWQTPLMQNMFSGLANPSQNVMAQMQEQMQKQIQKNTEQLLGVMGLRT</sequence>
<reference evidence="3 4" key="1">
    <citation type="submission" date="2017-04" db="EMBL/GenBank/DDBJ databases">
        <title>Unexpected and diverse lifestyles within the genus Limnohabitans.</title>
        <authorList>
            <person name="Kasalicky V."/>
            <person name="Mehrshad M."/>
            <person name="Andrei S.-A."/>
            <person name="Salcher M."/>
            <person name="Kratochvilova H."/>
            <person name="Simek K."/>
            <person name="Ghai R."/>
        </authorList>
    </citation>
    <scope>NUCLEOTIDE SEQUENCE [LARGE SCALE GENOMIC DNA]</scope>
    <source>
        <strain evidence="3 4">II-B4</strain>
    </source>
</reference>
<feature type="domain" description="PHA accumulation regulator DNA-binding N-terminal" evidence="2">
    <location>
        <begin position="14"/>
        <end position="73"/>
    </location>
</feature>
<name>A0A315FIM1_9BURK</name>
<organism evidence="3 4">
    <name type="scientific">Limnohabitans parvus II-B4</name>
    <dbReference type="NCBI Taxonomy" id="1293052"/>
    <lineage>
        <taxon>Bacteria</taxon>
        <taxon>Pseudomonadati</taxon>
        <taxon>Pseudomonadota</taxon>
        <taxon>Betaproteobacteria</taxon>
        <taxon>Burkholderiales</taxon>
        <taxon>Comamonadaceae</taxon>
        <taxon>Limnohabitans</taxon>
    </lineage>
</organism>
<dbReference type="EMBL" id="NESN01000004">
    <property type="protein sequence ID" value="PUE52967.1"/>
    <property type="molecule type" value="Genomic_DNA"/>
</dbReference>
<dbReference type="NCBIfam" id="TIGR01848">
    <property type="entry name" value="PHA_reg_PhaR"/>
    <property type="match status" value="1"/>
</dbReference>
<proteinExistence type="predicted"/>
<dbReference type="OrthoDB" id="9795345at2"/>
<dbReference type="AlphaFoldDB" id="A0A315FIM1"/>
<feature type="domain" description="PHB accumulation regulatory" evidence="1">
    <location>
        <begin position="78"/>
        <end position="115"/>
    </location>
</feature>
<evidence type="ECO:0000313" key="3">
    <source>
        <dbReference type="EMBL" id="PUE52967.1"/>
    </source>
</evidence>
<accession>A0A315FIM1</accession>
<dbReference type="Proteomes" id="UP000250790">
    <property type="component" value="Unassembled WGS sequence"/>
</dbReference>
<dbReference type="Pfam" id="PF07879">
    <property type="entry name" value="PHB_acc_N"/>
    <property type="match status" value="1"/>
</dbReference>
<evidence type="ECO:0000259" key="1">
    <source>
        <dbReference type="Pfam" id="PF05233"/>
    </source>
</evidence>
<gene>
    <name evidence="3" type="ORF">B9Z37_11655</name>
</gene>